<evidence type="ECO:0000313" key="1">
    <source>
        <dbReference type="EMBL" id="PRZ24160.1"/>
    </source>
</evidence>
<dbReference type="AlphaFoldDB" id="A0A1M5LZK1"/>
<dbReference type="Proteomes" id="UP000184384">
    <property type="component" value="Unassembled WGS sequence"/>
</dbReference>
<reference evidence="2" key="2">
    <citation type="submission" date="2016-11" db="EMBL/GenBank/DDBJ databases">
        <authorList>
            <person name="Jaros S."/>
            <person name="Januszkiewicz K."/>
            <person name="Wedrychowicz H."/>
        </authorList>
    </citation>
    <scope>NUCLEOTIDE SEQUENCE [LARGE SCALE GENOMIC DNA]</scope>
    <source>
        <strain evidence="2">DSM 19729</strain>
    </source>
</reference>
<dbReference type="PANTHER" id="PTHR43428">
    <property type="entry name" value="ARSENATE REDUCTASE"/>
    <property type="match status" value="1"/>
</dbReference>
<dbReference type="EMBL" id="PVUB01000004">
    <property type="protein sequence ID" value="PRZ24160.1"/>
    <property type="molecule type" value="Genomic_DNA"/>
</dbReference>
<reference evidence="1 4" key="3">
    <citation type="submission" date="2018-03" db="EMBL/GenBank/DDBJ databases">
        <title>Genomic Encyclopedia of Archaeal and Bacterial Type Strains, Phase II (KMG-II): from individual species to whole genera.</title>
        <authorList>
            <person name="Goeker M."/>
        </authorList>
    </citation>
    <scope>NUCLEOTIDE SEQUENCE [LARGE SCALE GENOMIC DNA]</scope>
    <source>
        <strain evidence="1 4">DSM 17797</strain>
    </source>
</reference>
<dbReference type="InterPro" id="IPR036196">
    <property type="entry name" value="Ptyr_pPase_sf"/>
</dbReference>
<dbReference type="Gene3D" id="3.40.50.2300">
    <property type="match status" value="1"/>
</dbReference>
<keyword evidence="4" id="KW-1185">Reference proteome</keyword>
<dbReference type="PANTHER" id="PTHR43428:SF1">
    <property type="entry name" value="ARSENATE REDUCTASE"/>
    <property type="match status" value="1"/>
</dbReference>
<proteinExistence type="predicted"/>
<name>A0A1M5LZK1_9FLAO</name>
<gene>
    <name evidence="1" type="ORF">BC624_104278</name>
    <name evidence="2" type="ORF">SAMN05443373_103278</name>
</gene>
<protein>
    <submittedName>
        <fullName evidence="2">Arsenate reductase</fullName>
    </submittedName>
</protein>
<sequence length="232" mass="26377">MHPLQTTALLEVVAANYNVFLTMIPRKTILFKTIENQISTFDLKNITEERKIILQPLIDFIQEKVSHQQQIRLNFICTHNSRRSHLSQIWAQTAAAYFKIENLFCYSGGTEATALFPMVAKTVEQSGFQIKRLSTDSNPVYAIKYSDNEHPIIGFSKTYDDDFNPKSGFAAILTCSQADGDCPFITGAEKRISIPFEDPKIFDNTAQQAEKYLERSIQIGTEMLYVFSQINA</sequence>
<dbReference type="EMBL" id="FQWO01000003">
    <property type="protein sequence ID" value="SHG70435.1"/>
    <property type="molecule type" value="Genomic_DNA"/>
</dbReference>
<organism evidence="2 3">
    <name type="scientific">Flavobacterium granuli</name>
    <dbReference type="NCBI Taxonomy" id="280093"/>
    <lineage>
        <taxon>Bacteria</taxon>
        <taxon>Pseudomonadati</taxon>
        <taxon>Bacteroidota</taxon>
        <taxon>Flavobacteriia</taxon>
        <taxon>Flavobacteriales</taxon>
        <taxon>Flavobacteriaceae</taxon>
        <taxon>Flavobacterium</taxon>
    </lineage>
</organism>
<dbReference type="STRING" id="280093.SAMN05443373_103278"/>
<reference evidence="3" key="1">
    <citation type="submission" date="2016-11" db="EMBL/GenBank/DDBJ databases">
        <authorList>
            <person name="Varghese N."/>
            <person name="Submissions S."/>
        </authorList>
    </citation>
    <scope>NUCLEOTIDE SEQUENCE [LARGE SCALE GENOMIC DNA]</scope>
    <source>
        <strain evidence="3">DSM 19729</strain>
    </source>
</reference>
<evidence type="ECO:0000313" key="4">
    <source>
        <dbReference type="Proteomes" id="UP000237771"/>
    </source>
</evidence>
<accession>A0A1M5LZK1</accession>
<evidence type="ECO:0000313" key="2">
    <source>
        <dbReference type="EMBL" id="SHG70435.1"/>
    </source>
</evidence>
<evidence type="ECO:0000313" key="3">
    <source>
        <dbReference type="Proteomes" id="UP000184384"/>
    </source>
</evidence>
<dbReference type="Proteomes" id="UP000237771">
    <property type="component" value="Unassembled WGS sequence"/>
</dbReference>
<dbReference type="SUPFAM" id="SSF52788">
    <property type="entry name" value="Phosphotyrosine protein phosphatases I"/>
    <property type="match status" value="1"/>
</dbReference>